<dbReference type="OrthoDB" id="5424209at2759"/>
<dbReference type="EMBL" id="QPFP01000019">
    <property type="protein sequence ID" value="TEB31463.1"/>
    <property type="molecule type" value="Genomic_DNA"/>
</dbReference>
<gene>
    <name evidence="1" type="ORF">FA13DRAFT_1814088</name>
</gene>
<name>A0A4Y7TBB4_COPMI</name>
<dbReference type="InterPro" id="IPR009003">
    <property type="entry name" value="Peptidase_S1_PA"/>
</dbReference>
<dbReference type="SUPFAM" id="SSF50494">
    <property type="entry name" value="Trypsin-like serine proteases"/>
    <property type="match status" value="1"/>
</dbReference>
<reference evidence="1 2" key="1">
    <citation type="journal article" date="2019" name="Nat. Ecol. Evol.">
        <title>Megaphylogeny resolves global patterns of mushroom evolution.</title>
        <authorList>
            <person name="Varga T."/>
            <person name="Krizsan K."/>
            <person name="Foldi C."/>
            <person name="Dima B."/>
            <person name="Sanchez-Garcia M."/>
            <person name="Sanchez-Ramirez S."/>
            <person name="Szollosi G.J."/>
            <person name="Szarkandi J.G."/>
            <person name="Papp V."/>
            <person name="Albert L."/>
            <person name="Andreopoulos W."/>
            <person name="Angelini C."/>
            <person name="Antonin V."/>
            <person name="Barry K.W."/>
            <person name="Bougher N.L."/>
            <person name="Buchanan P."/>
            <person name="Buyck B."/>
            <person name="Bense V."/>
            <person name="Catcheside P."/>
            <person name="Chovatia M."/>
            <person name="Cooper J."/>
            <person name="Damon W."/>
            <person name="Desjardin D."/>
            <person name="Finy P."/>
            <person name="Geml J."/>
            <person name="Haridas S."/>
            <person name="Hughes K."/>
            <person name="Justo A."/>
            <person name="Karasinski D."/>
            <person name="Kautmanova I."/>
            <person name="Kiss B."/>
            <person name="Kocsube S."/>
            <person name="Kotiranta H."/>
            <person name="LaButti K.M."/>
            <person name="Lechner B.E."/>
            <person name="Liimatainen K."/>
            <person name="Lipzen A."/>
            <person name="Lukacs Z."/>
            <person name="Mihaltcheva S."/>
            <person name="Morgado L.N."/>
            <person name="Niskanen T."/>
            <person name="Noordeloos M.E."/>
            <person name="Ohm R.A."/>
            <person name="Ortiz-Santana B."/>
            <person name="Ovrebo C."/>
            <person name="Racz N."/>
            <person name="Riley R."/>
            <person name="Savchenko A."/>
            <person name="Shiryaev A."/>
            <person name="Soop K."/>
            <person name="Spirin V."/>
            <person name="Szebenyi C."/>
            <person name="Tomsovsky M."/>
            <person name="Tulloss R.E."/>
            <person name="Uehling J."/>
            <person name="Grigoriev I.V."/>
            <person name="Vagvolgyi C."/>
            <person name="Papp T."/>
            <person name="Martin F.M."/>
            <person name="Miettinen O."/>
            <person name="Hibbett D.S."/>
            <person name="Nagy L.G."/>
        </authorList>
    </citation>
    <scope>NUCLEOTIDE SEQUENCE [LARGE SCALE GENOMIC DNA]</scope>
    <source>
        <strain evidence="1 2">FP101781</strain>
    </source>
</reference>
<proteinExistence type="predicted"/>
<comment type="caution">
    <text evidence="1">The sequence shown here is derived from an EMBL/GenBank/DDBJ whole genome shotgun (WGS) entry which is preliminary data.</text>
</comment>
<evidence type="ECO:0008006" key="3">
    <source>
        <dbReference type="Google" id="ProtNLM"/>
    </source>
</evidence>
<organism evidence="1 2">
    <name type="scientific">Coprinellus micaceus</name>
    <name type="common">Glistening ink-cap mushroom</name>
    <name type="synonym">Coprinus micaceus</name>
    <dbReference type="NCBI Taxonomy" id="71717"/>
    <lineage>
        <taxon>Eukaryota</taxon>
        <taxon>Fungi</taxon>
        <taxon>Dikarya</taxon>
        <taxon>Basidiomycota</taxon>
        <taxon>Agaricomycotina</taxon>
        <taxon>Agaricomycetes</taxon>
        <taxon>Agaricomycetidae</taxon>
        <taxon>Agaricales</taxon>
        <taxon>Agaricineae</taxon>
        <taxon>Psathyrellaceae</taxon>
        <taxon>Coprinellus</taxon>
    </lineage>
</organism>
<accession>A0A4Y7TBB4</accession>
<evidence type="ECO:0000313" key="2">
    <source>
        <dbReference type="Proteomes" id="UP000298030"/>
    </source>
</evidence>
<protein>
    <recommendedName>
        <fullName evidence="3">Serine protease</fullName>
    </recommendedName>
</protein>
<keyword evidence="2" id="KW-1185">Reference proteome</keyword>
<dbReference type="Proteomes" id="UP000298030">
    <property type="component" value="Unassembled WGS sequence"/>
</dbReference>
<evidence type="ECO:0000313" key="1">
    <source>
        <dbReference type="EMBL" id="TEB31463.1"/>
    </source>
</evidence>
<dbReference type="AlphaFoldDB" id="A0A4Y7TBB4"/>
<sequence>MPSLQLSDATAVEPDLISPMEKAHFYHGVSDNPPELVYRSDGETNPFIIPETPLGHSPLPEKTIHGASDPALTPTVWRNTVGPAIVALLEEKECRIRLSTLMAVRFSTVIPYEDELPVFGPTVIWISVHPGTTTPTACRDASPAILHLLESHGVQGAVVQWYEASVQRLLGPPMMPIVDNIDPTSSVRQALTAVLGVPLAAEEMEETDSQGSLAFFFHEGEDQRGNPSSRVFGVTNNHVARKNPNVDYELGRSGAAKAFIRVCGERRFETTVGKTKQMIEDNASVTERLAGQIATLEKAQSTIEEGTDQAETNEFTLKWRKLELEKAVRDNVELEKFRKDLDVNWREPLQRTIGWVDWAPKIRNDVDERAYTLDIATFELDKSKWEKEFRGNFVYLGARQIYPEEIKAIFYPNIASPPSFKYPQDDLFRITGFVTAEDLRKPYFLDEKGEPAFIVAKDGQSTGLTFGRYSAMEAFTHDEFDHRSWEVPIYNYGSGAGVNHMPKAQGVFADKGDSGSLVFNAEGKMVGIIHSGTQKGPSLKNHVTFATPAHFVIDQIRLRYPKADFSRLEF</sequence>